<feature type="transmembrane region" description="Helical" evidence="7">
    <location>
        <begin position="464"/>
        <end position="482"/>
    </location>
</feature>
<dbReference type="KEGG" id="pmrn:116953198"/>
<feature type="transmembrane region" description="Helical" evidence="7">
    <location>
        <begin position="494"/>
        <end position="516"/>
    </location>
</feature>
<keyword evidence="5 7" id="KW-0472">Membrane</keyword>
<feature type="transmembrane region" description="Helical" evidence="7">
    <location>
        <begin position="572"/>
        <end position="593"/>
    </location>
</feature>
<feature type="compositionally biased region" description="Acidic residues" evidence="6">
    <location>
        <begin position="607"/>
        <end position="616"/>
    </location>
</feature>
<dbReference type="AlphaFoldDB" id="A0AAJ7U3H5"/>
<organism evidence="9 10">
    <name type="scientific">Petromyzon marinus</name>
    <name type="common">Sea lamprey</name>
    <dbReference type="NCBI Taxonomy" id="7757"/>
    <lineage>
        <taxon>Eukaryota</taxon>
        <taxon>Metazoa</taxon>
        <taxon>Chordata</taxon>
        <taxon>Craniata</taxon>
        <taxon>Vertebrata</taxon>
        <taxon>Cyclostomata</taxon>
        <taxon>Hyperoartia</taxon>
        <taxon>Petromyzontiformes</taxon>
        <taxon>Petromyzontidae</taxon>
        <taxon>Petromyzon</taxon>
    </lineage>
</organism>
<feature type="transmembrane region" description="Helical" evidence="7">
    <location>
        <begin position="544"/>
        <end position="566"/>
    </location>
</feature>
<feature type="compositionally biased region" description="Basic and acidic residues" evidence="6">
    <location>
        <begin position="197"/>
        <end position="216"/>
    </location>
</feature>
<protein>
    <submittedName>
        <fullName evidence="10">Protein GPR107-like</fullName>
    </submittedName>
</protein>
<feature type="compositionally biased region" description="Low complexity" evidence="6">
    <location>
        <begin position="247"/>
        <end position="256"/>
    </location>
</feature>
<comment type="subcellular location">
    <subcellularLocation>
        <location evidence="1">Membrane</location>
        <topology evidence="1">Multi-pass membrane protein</topology>
    </subcellularLocation>
</comment>
<proteinExistence type="predicted"/>
<keyword evidence="2 7" id="KW-0812">Transmembrane</keyword>
<feature type="transmembrane region" description="Helical" evidence="7">
    <location>
        <begin position="360"/>
        <end position="379"/>
    </location>
</feature>
<evidence type="ECO:0000259" key="8">
    <source>
        <dbReference type="Pfam" id="PF06814"/>
    </source>
</evidence>
<evidence type="ECO:0000256" key="2">
    <source>
        <dbReference type="ARBA" id="ARBA00022692"/>
    </source>
</evidence>
<evidence type="ECO:0000256" key="6">
    <source>
        <dbReference type="SAM" id="MobiDB-lite"/>
    </source>
</evidence>
<dbReference type="RefSeq" id="XP_032829045.1">
    <property type="nucleotide sequence ID" value="XM_032973154.1"/>
</dbReference>
<feature type="region of interest" description="Disordered" evidence="6">
    <location>
        <begin position="164"/>
        <end position="286"/>
    </location>
</feature>
<sequence>MAALTCQRRSSSSSSNNSNCDRRRPPSAPPLRLLAPLVLLGLALRTGEARKHHLSLREDTRSQVQLSTFGYEKGGTLSVRLTLLKLGNPKPAEKSVGFSLYKAKNDGLSSYLETDVERCMLREQTHDPVTLFTFDFARSSVVIKLPSNQTLGDALRVFGNESEYNRTRPSAAAVKVASHGKPGDGAAGAAADTAADGTKEGGDASGTEKDVSKEGDQTVAKVPSDPKGTSHVSKRDADKGGKDAAEDPGAGAAAAKEAPKDAPKDDKKEEEKKDSQPAVPGNPAVQLLPLRFNKTDGTYAMEFVVEMAGASAAGLYTFFFHNCDNGKRDARFAPFTMEIEMVEFNLDSYLSVGEIPLPRLYVGMAVIFFISGVVWVSVLRRHRANVFKIHWLMTTLVFTKALSLLFHAIDYHFISTQGRPIEGWAVVYYITHLLKGALLFITIVLVGTGWTFIKHILSDKDKKLFMVVIPLQVLANVAYIVLESSEQGSSDYGLWKELLFLVDLLCCGAILFPVIWSIRHLQESSNTDGKAAISLEKLKLFRHYYVLIICYIYFTRIIAIMVKITIPFQWQWLYQLMEEAATLVFFVVTGYRFRPASDNPYLRLPTDEDSDSDEVLTETGAGHNLTRVNKGHSETGEQQRGRRPMA</sequence>
<feature type="region of interest" description="Disordered" evidence="6">
    <location>
        <begin position="604"/>
        <end position="646"/>
    </location>
</feature>
<keyword evidence="4 7" id="KW-1133">Transmembrane helix</keyword>
<evidence type="ECO:0000256" key="4">
    <source>
        <dbReference type="ARBA" id="ARBA00022989"/>
    </source>
</evidence>
<evidence type="ECO:0000256" key="7">
    <source>
        <dbReference type="SAM" id="Phobius"/>
    </source>
</evidence>
<dbReference type="GO" id="GO:0005794">
    <property type="term" value="C:Golgi apparatus"/>
    <property type="evidence" value="ECO:0007669"/>
    <property type="project" value="TreeGrafter"/>
</dbReference>
<feature type="transmembrane region" description="Helical" evidence="7">
    <location>
        <begin position="391"/>
        <end position="414"/>
    </location>
</feature>
<feature type="compositionally biased region" description="Basic and acidic residues" evidence="6">
    <location>
        <begin position="233"/>
        <end position="245"/>
    </location>
</feature>
<feature type="transmembrane region" description="Helical" evidence="7">
    <location>
        <begin position="426"/>
        <end position="452"/>
    </location>
</feature>
<name>A0AAJ7U3H5_PETMA</name>
<keyword evidence="3" id="KW-0732">Signal</keyword>
<dbReference type="InterPro" id="IPR053937">
    <property type="entry name" value="GOST_TM"/>
</dbReference>
<reference evidence="10" key="1">
    <citation type="submission" date="2025-08" db="UniProtKB">
        <authorList>
            <consortium name="RefSeq"/>
        </authorList>
    </citation>
    <scope>IDENTIFICATION</scope>
    <source>
        <tissue evidence="10">Sperm</tissue>
    </source>
</reference>
<feature type="region of interest" description="Disordered" evidence="6">
    <location>
        <begin position="1"/>
        <end position="28"/>
    </location>
</feature>
<evidence type="ECO:0000256" key="1">
    <source>
        <dbReference type="ARBA" id="ARBA00004141"/>
    </source>
</evidence>
<feature type="domain" description="GOST seven transmembrane" evidence="8">
    <location>
        <begin position="356"/>
        <end position="600"/>
    </location>
</feature>
<feature type="compositionally biased region" description="Basic and acidic residues" evidence="6">
    <location>
        <begin position="257"/>
        <end position="275"/>
    </location>
</feature>
<dbReference type="GO" id="GO:0016020">
    <property type="term" value="C:membrane"/>
    <property type="evidence" value="ECO:0007669"/>
    <property type="project" value="UniProtKB-SubCell"/>
</dbReference>
<evidence type="ECO:0000313" key="10">
    <source>
        <dbReference type="RefSeq" id="XP_032829045.1"/>
    </source>
</evidence>
<feature type="compositionally biased region" description="Basic and acidic residues" evidence="6">
    <location>
        <begin position="631"/>
        <end position="640"/>
    </location>
</feature>
<dbReference type="PANTHER" id="PTHR21229">
    <property type="entry name" value="LUNG SEVEN TRANSMEMBRANE RECEPTOR"/>
    <property type="match status" value="1"/>
</dbReference>
<feature type="compositionally biased region" description="Low complexity" evidence="6">
    <location>
        <begin position="10"/>
        <end position="19"/>
    </location>
</feature>
<dbReference type="Pfam" id="PF06814">
    <property type="entry name" value="GOST_TM"/>
    <property type="match status" value="1"/>
</dbReference>
<evidence type="ECO:0000313" key="9">
    <source>
        <dbReference type="Proteomes" id="UP001318040"/>
    </source>
</evidence>
<dbReference type="InterPro" id="IPR009637">
    <property type="entry name" value="GPR107/GPR108-like"/>
</dbReference>
<dbReference type="Proteomes" id="UP001318040">
    <property type="component" value="Chromosome 50"/>
</dbReference>
<keyword evidence="9" id="KW-1185">Reference proteome</keyword>
<evidence type="ECO:0000256" key="3">
    <source>
        <dbReference type="ARBA" id="ARBA00022729"/>
    </source>
</evidence>
<accession>A0AAJ7U3H5</accession>
<gene>
    <name evidence="10" type="primary">LOC116953198</name>
</gene>
<feature type="compositionally biased region" description="Low complexity" evidence="6">
    <location>
        <begin position="187"/>
        <end position="196"/>
    </location>
</feature>
<dbReference type="PANTHER" id="PTHR21229:SF2">
    <property type="entry name" value="RE59932P"/>
    <property type="match status" value="1"/>
</dbReference>
<evidence type="ECO:0000256" key="5">
    <source>
        <dbReference type="ARBA" id="ARBA00023136"/>
    </source>
</evidence>